<organism evidence="3 4">
    <name type="scientific">Aspergillus indologenus CBS 114.80</name>
    <dbReference type="NCBI Taxonomy" id="1450541"/>
    <lineage>
        <taxon>Eukaryota</taxon>
        <taxon>Fungi</taxon>
        <taxon>Dikarya</taxon>
        <taxon>Ascomycota</taxon>
        <taxon>Pezizomycotina</taxon>
        <taxon>Eurotiomycetes</taxon>
        <taxon>Eurotiomycetidae</taxon>
        <taxon>Eurotiales</taxon>
        <taxon>Aspergillaceae</taxon>
        <taxon>Aspergillus</taxon>
        <taxon>Aspergillus subgen. Circumdati</taxon>
    </lineage>
</organism>
<reference evidence="3 4" key="1">
    <citation type="submission" date="2018-02" db="EMBL/GenBank/DDBJ databases">
        <title>The genomes of Aspergillus section Nigri reveals drivers in fungal speciation.</title>
        <authorList>
            <consortium name="DOE Joint Genome Institute"/>
            <person name="Vesth T.C."/>
            <person name="Nybo J."/>
            <person name="Theobald S."/>
            <person name="Brandl J."/>
            <person name="Frisvad J.C."/>
            <person name="Nielsen K.F."/>
            <person name="Lyhne E.K."/>
            <person name="Kogle M.E."/>
            <person name="Kuo A."/>
            <person name="Riley R."/>
            <person name="Clum A."/>
            <person name="Nolan M."/>
            <person name="Lipzen A."/>
            <person name="Salamov A."/>
            <person name="Henrissat B."/>
            <person name="Wiebenga A."/>
            <person name="De vries R.P."/>
            <person name="Grigoriev I.V."/>
            <person name="Mortensen U.H."/>
            <person name="Andersen M.R."/>
            <person name="Baker S.E."/>
        </authorList>
    </citation>
    <scope>NUCLEOTIDE SEQUENCE [LARGE SCALE GENOMIC DNA]</scope>
    <source>
        <strain evidence="3 4">CBS 114.80</strain>
    </source>
</reference>
<keyword evidence="2" id="KW-0812">Transmembrane</keyword>
<keyword evidence="2" id="KW-0472">Membrane</keyword>
<dbReference type="Pfam" id="PF11374">
    <property type="entry name" value="DUF3176"/>
    <property type="match status" value="1"/>
</dbReference>
<keyword evidence="2" id="KW-1133">Transmembrane helix</keyword>
<keyword evidence="4" id="KW-1185">Reference proteome</keyword>
<feature type="transmembrane region" description="Helical" evidence="2">
    <location>
        <begin position="155"/>
        <end position="179"/>
    </location>
</feature>
<protein>
    <submittedName>
        <fullName evidence="3">Uncharacterized protein</fullName>
    </submittedName>
</protein>
<feature type="region of interest" description="Disordered" evidence="1">
    <location>
        <begin position="92"/>
        <end position="145"/>
    </location>
</feature>
<name>A0A2V5IZF5_9EURO</name>
<evidence type="ECO:0000256" key="1">
    <source>
        <dbReference type="SAM" id="MobiDB-lite"/>
    </source>
</evidence>
<dbReference type="Proteomes" id="UP000248817">
    <property type="component" value="Unassembled WGS sequence"/>
</dbReference>
<evidence type="ECO:0000313" key="3">
    <source>
        <dbReference type="EMBL" id="PYI34510.1"/>
    </source>
</evidence>
<dbReference type="PANTHER" id="PTHR35394">
    <property type="entry name" value="DUF3176 DOMAIN-CONTAINING PROTEIN"/>
    <property type="match status" value="1"/>
</dbReference>
<dbReference type="EMBL" id="KZ825475">
    <property type="protein sequence ID" value="PYI34510.1"/>
    <property type="molecule type" value="Genomic_DNA"/>
</dbReference>
<evidence type="ECO:0000256" key="2">
    <source>
        <dbReference type="SAM" id="Phobius"/>
    </source>
</evidence>
<dbReference type="PANTHER" id="PTHR35394:SF5">
    <property type="entry name" value="DUF3176 DOMAIN-CONTAINING PROTEIN"/>
    <property type="match status" value="1"/>
</dbReference>
<gene>
    <name evidence="3" type="ORF">BP00DRAFT_493021</name>
</gene>
<proteinExistence type="predicted"/>
<feature type="transmembrane region" description="Helical" evidence="2">
    <location>
        <begin position="647"/>
        <end position="669"/>
    </location>
</feature>
<evidence type="ECO:0000313" key="4">
    <source>
        <dbReference type="Proteomes" id="UP000248817"/>
    </source>
</evidence>
<dbReference type="AlphaFoldDB" id="A0A2V5IZF5"/>
<accession>A0A2V5IZF5</accession>
<dbReference type="InterPro" id="IPR021514">
    <property type="entry name" value="DUF3176"/>
</dbReference>
<sequence length="772" mass="85312">MAREATEKESLFAIWQGFLKYRAWYDVDVILSVMSATRVAVFKLLSQRQFLCLGKPLIMIPGGGDQGRLPTYQALPHEPDEIELPILEIPTNRESAPDPQAHDESQENNISQPRIPDSERGPSAPRQMSNSPTAETPELKEGSEMNDIKPHSIDWFGLEIAGVTIAAALLVGMIVLLGIYNKQPQPNWPHVSLNAVVAAISTLSKASLLFSVGEVLGQLKWVWFTQQERSLLDLRRFDAASRGVWGSLRLVWALRARHFASVGALAMILALGFEFFSQNLVQTVSKTIDDPSRTARIGNISVYNTIGPIGPYSGSFLVDSVLKANVYTSLFVDDQARSWAIPQYSCATGNCIWDPIVSLEIRSLCTNVTSLLIKTHHTNPNNSRPYPGAMNYTVSLPKPRLEPMTETSLSYTSDAEYKVPFTLNGNAQALVYNDRHIPVIQYIARQGPFLADFKEPVDWRASECVLEPIVRSSRVRIEQNNYIDETIAIWSKQDFKSLDFTKTNMTAGLYLTPSVDWWKDESGLAAYSENGTAKSFVLGQLALAAIDQFIPAIFSGSASWGLNRLYFTPDELYAGMYAGSDVLQALALGNITGCSDDTSERLSCALQNVAAAISKSFRDSAYMANPATAAMASGRVQINVDFVTVRWRWLALPLLVWALGATLVFGALWKSRRARVPPWRNDTLPLLYLYRGDERQREIEGSWLLQAGSGDGGADAGRASEPGLARLYEENGQVRLGPRVDGIAQDDASLAPSIRSLGSATRRRQHSQRITL</sequence>